<dbReference type="GO" id="GO:0004370">
    <property type="term" value="F:glycerol kinase activity"/>
    <property type="evidence" value="ECO:0007669"/>
    <property type="project" value="TreeGrafter"/>
</dbReference>
<dbReference type="GO" id="GO:0005524">
    <property type="term" value="F:ATP binding"/>
    <property type="evidence" value="ECO:0007669"/>
    <property type="project" value="UniProtKB-KW"/>
</dbReference>
<dbReference type="PIRSF" id="PIRSF000538">
    <property type="entry name" value="GlpK"/>
    <property type="match status" value="1"/>
</dbReference>
<dbReference type="GO" id="GO:0019563">
    <property type="term" value="P:glycerol catabolic process"/>
    <property type="evidence" value="ECO:0007669"/>
    <property type="project" value="TreeGrafter"/>
</dbReference>
<evidence type="ECO:0000256" key="6">
    <source>
        <dbReference type="SAM" id="MobiDB-lite"/>
    </source>
</evidence>
<dbReference type="STRING" id="1196353.SAMN05444921_103143"/>
<evidence type="ECO:0000259" key="7">
    <source>
        <dbReference type="Pfam" id="PF00370"/>
    </source>
</evidence>
<evidence type="ECO:0000313" key="9">
    <source>
        <dbReference type="EMBL" id="SDM03544.1"/>
    </source>
</evidence>
<keyword evidence="4 9" id="KW-0418">Kinase</keyword>
<sequence length="530" mass="53939">MVSAEPRTTAPVLAVDQGTSGTKALVVCPERGVIGSGSADVRPRYGPGGTVEVDPARLLASVVDAGRQALAEAGEPVAAVGLANQGETVLAWDPVTGTPLTDAIVWQDRRAASVCESLGEDEAQELRDLTGLPLDPYFAAPKMAWIRRETTREGVVTTSDAWLVHQLTGAFVTDAATAGRTQLLDLDRVEWSPRALKIFGLDGERLPRVVDAAGPVGTTSAFGPELPLTGLLVDQQAALLAQRVTEPGTAKCTYGTGAFLLAQTGDRPRRGSSGLVSCVAWRLGGRTSYCLDGQVYTAASAVRWLTDLGIVAGAADLDRVGSSVPDSGGVTFVPALAGLAAPWWRADLRGSLTGLGLETGAGHLVRALCEGIAAQVVALADAVAADTGAPLSSLRVDGGLTRSALLMQTQADLLQRPVEVSALSDATALGVGAVARLGVDPSLGVPDAVPDRKPAAVYEPRVPAGVAQERLASFRAAVDALTARAAPQPAGPAAGATLPPGQAQAQARARAQAPASGGSPAGVPGVSDVS</sequence>
<dbReference type="InterPro" id="IPR000577">
    <property type="entry name" value="Carb_kinase_FGGY"/>
</dbReference>
<dbReference type="Pfam" id="PF00370">
    <property type="entry name" value="FGGY_N"/>
    <property type="match status" value="1"/>
</dbReference>
<accession>A0A1G9PXR6</accession>
<dbReference type="Pfam" id="PF02782">
    <property type="entry name" value="FGGY_C"/>
    <property type="match status" value="1"/>
</dbReference>
<evidence type="ECO:0000256" key="2">
    <source>
        <dbReference type="ARBA" id="ARBA00022679"/>
    </source>
</evidence>
<keyword evidence="5" id="KW-0067">ATP-binding</keyword>
<dbReference type="EMBL" id="FNHI01000003">
    <property type="protein sequence ID" value="SDM03544.1"/>
    <property type="molecule type" value="Genomic_DNA"/>
</dbReference>
<dbReference type="Proteomes" id="UP000199063">
    <property type="component" value="Unassembled WGS sequence"/>
</dbReference>
<dbReference type="InterPro" id="IPR043129">
    <property type="entry name" value="ATPase_NBD"/>
</dbReference>
<dbReference type="PANTHER" id="PTHR10196:SF69">
    <property type="entry name" value="GLYCEROL KINASE"/>
    <property type="match status" value="1"/>
</dbReference>
<dbReference type="RefSeq" id="WP_093652826.1">
    <property type="nucleotide sequence ID" value="NZ_FNHI01000003.1"/>
</dbReference>
<gene>
    <name evidence="9" type="ORF">SAMN05444921_103143</name>
</gene>
<organism evidence="9 10">
    <name type="scientific">Streptomyces wuyuanensis</name>
    <dbReference type="NCBI Taxonomy" id="1196353"/>
    <lineage>
        <taxon>Bacteria</taxon>
        <taxon>Bacillati</taxon>
        <taxon>Actinomycetota</taxon>
        <taxon>Actinomycetes</taxon>
        <taxon>Kitasatosporales</taxon>
        <taxon>Streptomycetaceae</taxon>
        <taxon>Streptomyces</taxon>
    </lineage>
</organism>
<dbReference type="SUPFAM" id="SSF53067">
    <property type="entry name" value="Actin-like ATPase domain"/>
    <property type="match status" value="2"/>
</dbReference>
<evidence type="ECO:0000313" key="10">
    <source>
        <dbReference type="Proteomes" id="UP000199063"/>
    </source>
</evidence>
<keyword evidence="10" id="KW-1185">Reference proteome</keyword>
<protein>
    <submittedName>
        <fullName evidence="9">Glycerol kinase</fullName>
    </submittedName>
</protein>
<dbReference type="OrthoDB" id="9805576at2"/>
<dbReference type="InterPro" id="IPR018485">
    <property type="entry name" value="FGGY_C"/>
</dbReference>
<proteinExistence type="inferred from homology"/>
<evidence type="ECO:0000259" key="8">
    <source>
        <dbReference type="Pfam" id="PF02782"/>
    </source>
</evidence>
<dbReference type="GeneID" id="40828581"/>
<feature type="domain" description="Carbohydrate kinase FGGY N-terminal" evidence="7">
    <location>
        <begin position="12"/>
        <end position="240"/>
    </location>
</feature>
<evidence type="ECO:0000256" key="5">
    <source>
        <dbReference type="ARBA" id="ARBA00022840"/>
    </source>
</evidence>
<evidence type="ECO:0000256" key="4">
    <source>
        <dbReference type="ARBA" id="ARBA00022777"/>
    </source>
</evidence>
<dbReference type="GO" id="GO:0005829">
    <property type="term" value="C:cytosol"/>
    <property type="evidence" value="ECO:0007669"/>
    <property type="project" value="TreeGrafter"/>
</dbReference>
<dbReference type="PANTHER" id="PTHR10196">
    <property type="entry name" value="SUGAR KINASE"/>
    <property type="match status" value="1"/>
</dbReference>
<dbReference type="InterPro" id="IPR018484">
    <property type="entry name" value="FGGY_N"/>
</dbReference>
<dbReference type="AlphaFoldDB" id="A0A1G9PXR6"/>
<evidence type="ECO:0000256" key="1">
    <source>
        <dbReference type="ARBA" id="ARBA00009156"/>
    </source>
</evidence>
<comment type="similarity">
    <text evidence="1">Belongs to the FGGY kinase family.</text>
</comment>
<keyword evidence="2" id="KW-0808">Transferase</keyword>
<dbReference type="Gene3D" id="3.30.420.40">
    <property type="match status" value="2"/>
</dbReference>
<name>A0A1G9PXR6_9ACTN</name>
<reference evidence="10" key="1">
    <citation type="submission" date="2016-10" db="EMBL/GenBank/DDBJ databases">
        <authorList>
            <person name="Varghese N."/>
            <person name="Submissions S."/>
        </authorList>
    </citation>
    <scope>NUCLEOTIDE SEQUENCE [LARGE SCALE GENOMIC DNA]</scope>
    <source>
        <strain evidence="10">CGMCC 4.7042</strain>
    </source>
</reference>
<feature type="region of interest" description="Disordered" evidence="6">
    <location>
        <begin position="485"/>
        <end position="530"/>
    </location>
</feature>
<keyword evidence="3" id="KW-0547">Nucleotide-binding</keyword>
<feature type="domain" description="Carbohydrate kinase FGGY C-terminal" evidence="8">
    <location>
        <begin position="250"/>
        <end position="431"/>
    </location>
</feature>
<evidence type="ECO:0000256" key="3">
    <source>
        <dbReference type="ARBA" id="ARBA00022741"/>
    </source>
</evidence>